<protein>
    <recommendedName>
        <fullName evidence="5">Calcineurin-like phosphoesterase domain-containing protein</fullName>
    </recommendedName>
</protein>
<dbReference type="EMBL" id="LSYV01000019">
    <property type="protein sequence ID" value="KXZ50033.1"/>
    <property type="molecule type" value="Genomic_DNA"/>
</dbReference>
<sequence>MALRSVLLLAAAMACAATLGAEAAAKPPPRRPPPRKAPVDPPADPLAPYSFGLWGDVPYSQEQITVGVPNLIADMNAHNLAFSVFNGDWKQGSNSPCDEALYNRSLGYLNALSAPAAFTPGDNDWTDCDRANNGGYNSLERLDYERKVFFSTEYTNGVRKLRQEVQTAPLCPGYSATRPYPLVPCVENRRWTLNGVVYMTPTCRVGGGSCNNLCDVNPDPEEFAGRNAANLAWLNETFAAATASGAAAVVLITQASPGWDLSDSTRAGRRDPRTLAFQPPRLLANGTAICGDDPSYTVDGYADWLPAVRTHAVRFARPVLYAHGDSHYFRVDKPLLDSKGYRLQNFTRLETPGNNAATGNNDVQWIKVNVDPRSREVFSFAHMVVPGNLPAAYAESRRRQAA</sequence>
<dbReference type="SUPFAM" id="SSF56300">
    <property type="entry name" value="Metallo-dependent phosphatases"/>
    <property type="match status" value="1"/>
</dbReference>
<dbReference type="AlphaFoldDB" id="A0A150GJQ0"/>
<evidence type="ECO:0000256" key="1">
    <source>
        <dbReference type="SAM" id="MobiDB-lite"/>
    </source>
</evidence>
<dbReference type="InterPro" id="IPR029052">
    <property type="entry name" value="Metallo-depent_PP-like"/>
</dbReference>
<proteinExistence type="predicted"/>
<dbReference type="Proteomes" id="UP000075714">
    <property type="component" value="Unassembled WGS sequence"/>
</dbReference>
<reference evidence="4" key="1">
    <citation type="journal article" date="2016" name="Nat. Commun.">
        <title>The Gonium pectorale genome demonstrates co-option of cell cycle regulation during the evolution of multicellularity.</title>
        <authorList>
            <person name="Hanschen E.R."/>
            <person name="Marriage T.N."/>
            <person name="Ferris P.J."/>
            <person name="Hamaji T."/>
            <person name="Toyoda A."/>
            <person name="Fujiyama A."/>
            <person name="Neme R."/>
            <person name="Noguchi H."/>
            <person name="Minakuchi Y."/>
            <person name="Suzuki M."/>
            <person name="Kawai-Toyooka H."/>
            <person name="Smith D.R."/>
            <person name="Sparks H."/>
            <person name="Anderson J."/>
            <person name="Bakaric R."/>
            <person name="Luria V."/>
            <person name="Karger A."/>
            <person name="Kirschner M.W."/>
            <person name="Durand P.M."/>
            <person name="Michod R.E."/>
            <person name="Nozaki H."/>
            <person name="Olson B.J."/>
        </authorList>
    </citation>
    <scope>NUCLEOTIDE SEQUENCE [LARGE SCALE GENOMIC DNA]</scope>
    <source>
        <strain evidence="4">NIES-2863</strain>
    </source>
</reference>
<accession>A0A150GJQ0</accession>
<organism evidence="3 4">
    <name type="scientific">Gonium pectorale</name>
    <name type="common">Green alga</name>
    <dbReference type="NCBI Taxonomy" id="33097"/>
    <lineage>
        <taxon>Eukaryota</taxon>
        <taxon>Viridiplantae</taxon>
        <taxon>Chlorophyta</taxon>
        <taxon>core chlorophytes</taxon>
        <taxon>Chlorophyceae</taxon>
        <taxon>CS clade</taxon>
        <taxon>Chlamydomonadales</taxon>
        <taxon>Volvocaceae</taxon>
        <taxon>Gonium</taxon>
    </lineage>
</organism>
<evidence type="ECO:0008006" key="5">
    <source>
        <dbReference type="Google" id="ProtNLM"/>
    </source>
</evidence>
<dbReference type="OrthoDB" id="527051at2759"/>
<evidence type="ECO:0000256" key="2">
    <source>
        <dbReference type="SAM" id="SignalP"/>
    </source>
</evidence>
<evidence type="ECO:0000313" key="3">
    <source>
        <dbReference type="EMBL" id="KXZ50033.1"/>
    </source>
</evidence>
<dbReference type="PROSITE" id="PS51257">
    <property type="entry name" value="PROKAR_LIPOPROTEIN"/>
    <property type="match status" value="1"/>
</dbReference>
<feature type="region of interest" description="Disordered" evidence="1">
    <location>
        <begin position="22"/>
        <end position="42"/>
    </location>
</feature>
<keyword evidence="2" id="KW-0732">Signal</keyword>
<feature type="chain" id="PRO_5007562097" description="Calcineurin-like phosphoesterase domain-containing protein" evidence="2">
    <location>
        <begin position="24"/>
        <end position="402"/>
    </location>
</feature>
<keyword evidence="4" id="KW-1185">Reference proteome</keyword>
<comment type="caution">
    <text evidence="3">The sequence shown here is derived from an EMBL/GenBank/DDBJ whole genome shotgun (WGS) entry which is preliminary data.</text>
</comment>
<name>A0A150GJQ0_GONPE</name>
<feature type="signal peptide" evidence="2">
    <location>
        <begin position="1"/>
        <end position="23"/>
    </location>
</feature>
<evidence type="ECO:0000313" key="4">
    <source>
        <dbReference type="Proteomes" id="UP000075714"/>
    </source>
</evidence>
<gene>
    <name evidence="3" type="ORF">GPECTOR_18g185</name>
</gene>